<feature type="transmembrane region" description="Helical" evidence="1">
    <location>
        <begin position="34"/>
        <end position="53"/>
    </location>
</feature>
<comment type="caution">
    <text evidence="2">The sequence shown here is derived from an EMBL/GenBank/DDBJ whole genome shotgun (WGS) entry which is preliminary data.</text>
</comment>
<evidence type="ECO:0000256" key="1">
    <source>
        <dbReference type="SAM" id="Phobius"/>
    </source>
</evidence>
<keyword evidence="1" id="KW-1133">Transmembrane helix</keyword>
<dbReference type="EMBL" id="BJND01000082">
    <property type="protein sequence ID" value="GEC09808.1"/>
    <property type="molecule type" value="Genomic_DNA"/>
</dbReference>
<keyword evidence="1" id="KW-0812">Transmembrane</keyword>
<evidence type="ECO:0000313" key="3">
    <source>
        <dbReference type="Proteomes" id="UP000317881"/>
    </source>
</evidence>
<protein>
    <submittedName>
        <fullName evidence="2">Uncharacterized protein</fullName>
    </submittedName>
</protein>
<sequence length="205" mass="21663">MREAFRTAMRDDVPPVPLAEIVREGRARRRRHRAAVLLTGCLLLLTPPAIVTLRDSLVSGGAGPATPSRPVLARTVRVVASGERVRPLPGVELWLTKNAGHWSTPNGAHSLAPGSGPALTLRLEVVDGRLFLCGIYQGERQPARVRAEMASAAPAGTLLTLAGDPGWMAFYATGQLPPDEGAPKEIRVTVYAADGAVLARSEVAG</sequence>
<evidence type="ECO:0000313" key="2">
    <source>
        <dbReference type="EMBL" id="GEC09808.1"/>
    </source>
</evidence>
<organism evidence="2 3">
    <name type="scientific">Streptomyces spinoverrucosus</name>
    <dbReference type="NCBI Taxonomy" id="284043"/>
    <lineage>
        <taxon>Bacteria</taxon>
        <taxon>Bacillati</taxon>
        <taxon>Actinomycetota</taxon>
        <taxon>Actinomycetes</taxon>
        <taxon>Kitasatosporales</taxon>
        <taxon>Streptomycetaceae</taxon>
        <taxon>Streptomyces</taxon>
    </lineage>
</organism>
<dbReference type="Proteomes" id="UP000317881">
    <property type="component" value="Unassembled WGS sequence"/>
</dbReference>
<dbReference type="AlphaFoldDB" id="A0A4Y3VU96"/>
<accession>A0A4Y3VU96</accession>
<keyword evidence="3" id="KW-1185">Reference proteome</keyword>
<keyword evidence="1" id="KW-0472">Membrane</keyword>
<name>A0A4Y3VU96_9ACTN</name>
<gene>
    <name evidence="2" type="ORF">SSP24_74630</name>
</gene>
<reference evidence="2 3" key="1">
    <citation type="submission" date="2019-06" db="EMBL/GenBank/DDBJ databases">
        <title>Whole genome shotgun sequence of Streptomyces spinoverrucosus NBRC 14228.</title>
        <authorList>
            <person name="Hosoyama A."/>
            <person name="Uohara A."/>
            <person name="Ohji S."/>
            <person name="Ichikawa N."/>
        </authorList>
    </citation>
    <scope>NUCLEOTIDE SEQUENCE [LARGE SCALE GENOMIC DNA]</scope>
    <source>
        <strain evidence="2 3">NBRC 14228</strain>
    </source>
</reference>
<proteinExistence type="predicted"/>